<gene>
    <name evidence="2" type="ORF">METZ01_LOCUS177580</name>
</gene>
<dbReference type="AlphaFoldDB" id="A0A382CF60"/>
<keyword evidence="1" id="KW-0472">Membrane</keyword>
<dbReference type="EMBL" id="UINC01034219">
    <property type="protein sequence ID" value="SVB24726.1"/>
    <property type="molecule type" value="Genomic_DNA"/>
</dbReference>
<keyword evidence="1" id="KW-1133">Transmembrane helix</keyword>
<evidence type="ECO:0008006" key="3">
    <source>
        <dbReference type="Google" id="ProtNLM"/>
    </source>
</evidence>
<feature type="transmembrane region" description="Helical" evidence="1">
    <location>
        <begin position="62"/>
        <end position="82"/>
    </location>
</feature>
<accession>A0A382CF60</accession>
<sequence length="205" mass="23948">MQVIQNMSIDQKSFWKHSAINGWNLFWLISISMSIVIVSEVLRTDMSSGDAVSHMIGFAVRFAVPIIYAVVAASALPVLFPGSFSTWCLRNRKYIGYSFAVAMAWQGAFIFMMSNYFREYYFEDVYLFRNELEGSTGYIFLAAMVVTSFQFGRKYLSPKQWKLLHRSAIYFLWAYAFSVYWWQVSGYYGTASEMYHYVFYWAGFL</sequence>
<feature type="non-terminal residue" evidence="2">
    <location>
        <position position="205"/>
    </location>
</feature>
<feature type="transmembrane region" description="Helical" evidence="1">
    <location>
        <begin position="21"/>
        <end position="42"/>
    </location>
</feature>
<protein>
    <recommendedName>
        <fullName evidence="3">Ferric oxidoreductase domain-containing protein</fullName>
    </recommendedName>
</protein>
<feature type="transmembrane region" description="Helical" evidence="1">
    <location>
        <begin position="94"/>
        <end position="117"/>
    </location>
</feature>
<proteinExistence type="predicted"/>
<feature type="transmembrane region" description="Helical" evidence="1">
    <location>
        <begin position="137"/>
        <end position="156"/>
    </location>
</feature>
<organism evidence="2">
    <name type="scientific">marine metagenome</name>
    <dbReference type="NCBI Taxonomy" id="408172"/>
    <lineage>
        <taxon>unclassified sequences</taxon>
        <taxon>metagenomes</taxon>
        <taxon>ecological metagenomes</taxon>
    </lineage>
</organism>
<evidence type="ECO:0000313" key="2">
    <source>
        <dbReference type="EMBL" id="SVB24726.1"/>
    </source>
</evidence>
<reference evidence="2" key="1">
    <citation type="submission" date="2018-05" db="EMBL/GenBank/DDBJ databases">
        <authorList>
            <person name="Lanie J.A."/>
            <person name="Ng W.-L."/>
            <person name="Kazmierczak K.M."/>
            <person name="Andrzejewski T.M."/>
            <person name="Davidsen T.M."/>
            <person name="Wayne K.J."/>
            <person name="Tettelin H."/>
            <person name="Glass J.I."/>
            <person name="Rusch D."/>
            <person name="Podicherti R."/>
            <person name="Tsui H.-C.T."/>
            <person name="Winkler M.E."/>
        </authorList>
    </citation>
    <scope>NUCLEOTIDE SEQUENCE</scope>
</reference>
<evidence type="ECO:0000256" key="1">
    <source>
        <dbReference type="SAM" id="Phobius"/>
    </source>
</evidence>
<name>A0A382CF60_9ZZZZ</name>
<keyword evidence="1" id="KW-0812">Transmembrane</keyword>
<feature type="transmembrane region" description="Helical" evidence="1">
    <location>
        <begin position="168"/>
        <end position="188"/>
    </location>
</feature>